<dbReference type="AlphaFoldDB" id="A0A0C3F244"/>
<proteinExistence type="predicted"/>
<gene>
    <name evidence="1" type="ORF">PILCRDRAFT_828560</name>
</gene>
<dbReference type="InParanoid" id="A0A0C3F244"/>
<dbReference type="EMBL" id="KN833066">
    <property type="protein sequence ID" value="KIM74139.1"/>
    <property type="molecule type" value="Genomic_DNA"/>
</dbReference>
<evidence type="ECO:0000313" key="1">
    <source>
        <dbReference type="EMBL" id="KIM74139.1"/>
    </source>
</evidence>
<accession>A0A0C3F244</accession>
<keyword evidence="2" id="KW-1185">Reference proteome</keyword>
<sequence>MGLILRIEQRNAEGLCATNVIELMTVTRHAEPCGIQGSESCLLGKLEAVWTCLGPKLESVQDAGSRVEKHP</sequence>
<dbReference type="Proteomes" id="UP000054166">
    <property type="component" value="Unassembled WGS sequence"/>
</dbReference>
<evidence type="ECO:0000313" key="2">
    <source>
        <dbReference type="Proteomes" id="UP000054166"/>
    </source>
</evidence>
<name>A0A0C3F244_PILCF</name>
<reference evidence="1 2" key="1">
    <citation type="submission" date="2014-04" db="EMBL/GenBank/DDBJ databases">
        <authorList>
            <consortium name="DOE Joint Genome Institute"/>
            <person name="Kuo A."/>
            <person name="Tarkka M."/>
            <person name="Buscot F."/>
            <person name="Kohler A."/>
            <person name="Nagy L.G."/>
            <person name="Floudas D."/>
            <person name="Copeland A."/>
            <person name="Barry K.W."/>
            <person name="Cichocki N."/>
            <person name="Veneault-Fourrey C."/>
            <person name="LaButti K."/>
            <person name="Lindquist E.A."/>
            <person name="Lipzen A."/>
            <person name="Lundell T."/>
            <person name="Morin E."/>
            <person name="Murat C."/>
            <person name="Sun H."/>
            <person name="Tunlid A."/>
            <person name="Henrissat B."/>
            <person name="Grigoriev I.V."/>
            <person name="Hibbett D.S."/>
            <person name="Martin F."/>
            <person name="Nordberg H.P."/>
            <person name="Cantor M.N."/>
            <person name="Hua S.X."/>
        </authorList>
    </citation>
    <scope>NUCLEOTIDE SEQUENCE [LARGE SCALE GENOMIC DNA]</scope>
    <source>
        <strain evidence="1 2">F 1598</strain>
    </source>
</reference>
<organism evidence="1 2">
    <name type="scientific">Piloderma croceum (strain F 1598)</name>
    <dbReference type="NCBI Taxonomy" id="765440"/>
    <lineage>
        <taxon>Eukaryota</taxon>
        <taxon>Fungi</taxon>
        <taxon>Dikarya</taxon>
        <taxon>Basidiomycota</taxon>
        <taxon>Agaricomycotina</taxon>
        <taxon>Agaricomycetes</taxon>
        <taxon>Agaricomycetidae</taxon>
        <taxon>Atheliales</taxon>
        <taxon>Atheliaceae</taxon>
        <taxon>Piloderma</taxon>
    </lineage>
</organism>
<reference evidence="2" key="2">
    <citation type="submission" date="2015-01" db="EMBL/GenBank/DDBJ databases">
        <title>Evolutionary Origins and Diversification of the Mycorrhizal Mutualists.</title>
        <authorList>
            <consortium name="DOE Joint Genome Institute"/>
            <consortium name="Mycorrhizal Genomics Consortium"/>
            <person name="Kohler A."/>
            <person name="Kuo A."/>
            <person name="Nagy L.G."/>
            <person name="Floudas D."/>
            <person name="Copeland A."/>
            <person name="Barry K.W."/>
            <person name="Cichocki N."/>
            <person name="Veneault-Fourrey C."/>
            <person name="LaButti K."/>
            <person name="Lindquist E.A."/>
            <person name="Lipzen A."/>
            <person name="Lundell T."/>
            <person name="Morin E."/>
            <person name="Murat C."/>
            <person name="Riley R."/>
            <person name="Ohm R."/>
            <person name="Sun H."/>
            <person name="Tunlid A."/>
            <person name="Henrissat B."/>
            <person name="Grigoriev I.V."/>
            <person name="Hibbett D.S."/>
            <person name="Martin F."/>
        </authorList>
    </citation>
    <scope>NUCLEOTIDE SEQUENCE [LARGE SCALE GENOMIC DNA]</scope>
    <source>
        <strain evidence="2">F 1598</strain>
    </source>
</reference>
<dbReference type="HOGENOM" id="CLU_2740945_0_0_1"/>
<protein>
    <submittedName>
        <fullName evidence="1">Uncharacterized protein</fullName>
    </submittedName>
</protein>